<feature type="region of interest" description="Disordered" evidence="1">
    <location>
        <begin position="344"/>
        <end position="369"/>
    </location>
</feature>
<evidence type="ECO:0000313" key="2">
    <source>
        <dbReference type="EMBL" id="NUU48814.1"/>
    </source>
</evidence>
<comment type="caution">
    <text evidence="2">The sequence shown here is derived from an EMBL/GenBank/DDBJ whole genome shotgun (WGS) entry which is preliminary data.</text>
</comment>
<gene>
    <name evidence="2" type="ORF">HP438_17740</name>
</gene>
<protein>
    <submittedName>
        <fullName evidence="2">Uncharacterized protein</fullName>
    </submittedName>
</protein>
<dbReference type="AlphaFoldDB" id="A0A7Y6EGT9"/>
<evidence type="ECO:0000313" key="3">
    <source>
        <dbReference type="Proteomes" id="UP000536441"/>
    </source>
</evidence>
<keyword evidence="3" id="KW-1185">Reference proteome</keyword>
<sequence>MIHSRTVGRDDRCGRLSFRFAPCLALALTVALIGAPLPAQQYRDPGDQPFSARSVWNTPIGRGAVYDAPDSPESRLLHTDDAGGRAGSYPWIGHDAIGLYTAKSSDPVRRWSYDVRATSAPMWRGGPPILKGSVDLHTPVDIRFLGGTDKHAVLIDPEHRFAYEVWLGEAKGEGYHAAYLVRTDLRGSGISLVDGQSQGIRAFGGSLAGGLIRCRELANGDIPHALAVLLSNDQLRKGSTMFQQKVWPASFTDEGGRNGYAGRVPMGGLLAIPADVDIDALPLTREGKVLARAYQRFGGYVVDRTSKTMTLATLEQGCDKTAIDHLFADRRTIRDRLVRVLNNSPRHVGGPGERIAKAPPPLAPERSGE</sequence>
<evidence type="ECO:0000256" key="1">
    <source>
        <dbReference type="SAM" id="MobiDB-lite"/>
    </source>
</evidence>
<accession>A0A7Y6EGT9</accession>
<proteinExistence type="predicted"/>
<dbReference type="RefSeq" id="WP_175313516.1">
    <property type="nucleotide sequence ID" value="NZ_CBCRYR010000034.1"/>
</dbReference>
<dbReference type="EMBL" id="JABMCH010000071">
    <property type="protein sequence ID" value="NUU48814.1"/>
    <property type="molecule type" value="Genomic_DNA"/>
</dbReference>
<name>A0A7Y6EGT9_9SPHN</name>
<dbReference type="Proteomes" id="UP000536441">
    <property type="component" value="Unassembled WGS sequence"/>
</dbReference>
<organism evidence="2 3">
    <name type="scientific">Sphingomonas zeae</name>
    <dbReference type="NCBI Taxonomy" id="1646122"/>
    <lineage>
        <taxon>Bacteria</taxon>
        <taxon>Pseudomonadati</taxon>
        <taxon>Pseudomonadota</taxon>
        <taxon>Alphaproteobacteria</taxon>
        <taxon>Sphingomonadales</taxon>
        <taxon>Sphingomonadaceae</taxon>
        <taxon>Sphingomonas</taxon>
    </lineage>
</organism>
<reference evidence="2 3" key="1">
    <citation type="submission" date="2020-05" db="EMBL/GenBank/DDBJ databases">
        <title>Genome Sequencing of Type Strains.</title>
        <authorList>
            <person name="Lemaire J.F."/>
            <person name="Inderbitzin P."/>
            <person name="Gregorio O.A."/>
            <person name="Collins S.B."/>
            <person name="Wespe N."/>
            <person name="Knight-Connoni V."/>
        </authorList>
    </citation>
    <scope>NUCLEOTIDE SEQUENCE [LARGE SCALE GENOMIC DNA]</scope>
    <source>
        <strain evidence="2 3">DSM 100049</strain>
    </source>
</reference>